<feature type="domain" description="C2H2-type" evidence="4">
    <location>
        <begin position="131"/>
        <end position="159"/>
    </location>
</feature>
<dbReference type="EMBL" id="LR721783">
    <property type="protein sequence ID" value="VVW34286.1"/>
    <property type="molecule type" value="Genomic_DNA"/>
</dbReference>
<feature type="compositionally biased region" description="Polar residues" evidence="2">
    <location>
        <begin position="116"/>
        <end position="125"/>
    </location>
</feature>
<dbReference type="Gene3D" id="3.90.228.10">
    <property type="match status" value="1"/>
</dbReference>
<proteinExistence type="predicted"/>
<keyword evidence="1" id="KW-0862">Zinc</keyword>
<gene>
    <name evidence="5" type="ORF">NYM_LOCUS18863</name>
</gene>
<evidence type="ECO:0000256" key="2">
    <source>
        <dbReference type="SAM" id="MobiDB-lite"/>
    </source>
</evidence>
<organism evidence="5">
    <name type="scientific">Nymphaea colorata</name>
    <name type="common">pocket water lily</name>
    <dbReference type="NCBI Taxonomy" id="210225"/>
    <lineage>
        <taxon>Eukaryota</taxon>
        <taxon>Viridiplantae</taxon>
        <taxon>Streptophyta</taxon>
        <taxon>Embryophyta</taxon>
        <taxon>Tracheophyta</taxon>
        <taxon>Spermatophyta</taxon>
        <taxon>Magnoliopsida</taxon>
        <taxon>Nymphaeales</taxon>
        <taxon>Nymphaeaceae</taxon>
        <taxon>Nymphaea</taxon>
    </lineage>
</organism>
<dbReference type="InterPro" id="IPR013087">
    <property type="entry name" value="Znf_C2H2_type"/>
</dbReference>
<protein>
    <recommendedName>
        <fullName evidence="4">C2H2-type domain-containing protein</fullName>
    </recommendedName>
</protein>
<evidence type="ECO:0000259" key="4">
    <source>
        <dbReference type="PROSITE" id="PS50157"/>
    </source>
</evidence>
<dbReference type="OMA" id="KANCRNT"/>
<evidence type="ECO:0000256" key="3">
    <source>
        <dbReference type="SAM" id="SignalP"/>
    </source>
</evidence>
<dbReference type="PROSITE" id="PS50157">
    <property type="entry name" value="ZINC_FINGER_C2H2_2"/>
    <property type="match status" value="1"/>
</dbReference>
<dbReference type="SUPFAM" id="SSF56399">
    <property type="entry name" value="ADP-ribosylation"/>
    <property type="match status" value="1"/>
</dbReference>
<sequence>MALSRPAFSFFRCLVLLFLQFGLCCTTSKASCFPQQKAETKLTRRRRGVLKQAVFISPWPYLKRLWLSYRTRKEAPVKRKDGDKLRSPEHEAKSRTTNVPQKRKSSVSLQDFHGSPVSQKTEASSLRTNAHPCTMCGEVFPKTHLLDHHQAIKHAVSELNEGDSGRNVVQIIFETNWMKRERRPQIVRILKIHNSPKILRRFEEYRELVKARASRAGSRRQQRCLVDGNELLRFHCSTFSCPLGYRGGTSLCNRQFCSVCGIIRSGFSSKLDGICTYSSSDKAHESISEDLEEEFSFMEVRRAILVCRVIAGRVAGAQELELKNSYDSVTGNAGDFSGLEELYVFSPRAILPCFVIIYNM</sequence>
<keyword evidence="3" id="KW-0732">Signal</keyword>
<keyword evidence="1" id="KW-0863">Zinc-finger</keyword>
<keyword evidence="1" id="KW-0479">Metal-binding</keyword>
<dbReference type="PROSITE" id="PS00028">
    <property type="entry name" value="ZINC_FINGER_C2H2_1"/>
    <property type="match status" value="1"/>
</dbReference>
<dbReference type="PANTHER" id="PTHR31681:SF4">
    <property type="entry name" value="C2H2-LIKE ZINC FINGER PROTEIN"/>
    <property type="match status" value="1"/>
</dbReference>
<dbReference type="GO" id="GO:0008270">
    <property type="term" value="F:zinc ion binding"/>
    <property type="evidence" value="ECO:0007669"/>
    <property type="project" value="UniProtKB-KW"/>
</dbReference>
<feature type="compositionally biased region" description="Basic and acidic residues" evidence="2">
    <location>
        <begin position="77"/>
        <end position="94"/>
    </location>
</feature>
<evidence type="ECO:0000256" key="1">
    <source>
        <dbReference type="PROSITE-ProRule" id="PRU00042"/>
    </source>
</evidence>
<dbReference type="OrthoDB" id="9514740at2759"/>
<dbReference type="AlphaFoldDB" id="A0A5K1D770"/>
<dbReference type="Gramene" id="NC5G0048260.1">
    <property type="protein sequence ID" value="NC5G0048260.1:cds"/>
    <property type="gene ID" value="NC5G0048260"/>
</dbReference>
<name>A0A5K1D770_9MAGN</name>
<dbReference type="PANTHER" id="PTHR31681">
    <property type="entry name" value="C2H2-LIKE ZINC FINGER PROTEIN"/>
    <property type="match status" value="1"/>
</dbReference>
<accession>A0A5K1D770</accession>
<feature type="region of interest" description="Disordered" evidence="2">
    <location>
        <begin position="77"/>
        <end position="125"/>
    </location>
</feature>
<reference evidence="5" key="1">
    <citation type="submission" date="2019-09" db="EMBL/GenBank/DDBJ databases">
        <authorList>
            <person name="Zhang L."/>
        </authorList>
    </citation>
    <scope>NUCLEOTIDE SEQUENCE</scope>
</reference>
<evidence type="ECO:0000313" key="5">
    <source>
        <dbReference type="EMBL" id="VVW34286.1"/>
    </source>
</evidence>
<feature type="signal peptide" evidence="3">
    <location>
        <begin position="1"/>
        <end position="30"/>
    </location>
</feature>
<feature type="chain" id="PRO_5023903527" description="C2H2-type domain-containing protein" evidence="3">
    <location>
        <begin position="31"/>
        <end position="360"/>
    </location>
</feature>